<keyword evidence="6 7" id="KW-0472">Membrane</keyword>
<evidence type="ECO:0000256" key="4">
    <source>
        <dbReference type="ARBA" id="ARBA00022692"/>
    </source>
</evidence>
<dbReference type="CDD" id="cd06261">
    <property type="entry name" value="TM_PBP2"/>
    <property type="match status" value="1"/>
</dbReference>
<evidence type="ECO:0000256" key="6">
    <source>
        <dbReference type="ARBA" id="ARBA00023136"/>
    </source>
</evidence>
<keyword evidence="2 7" id="KW-0813">Transport</keyword>
<dbReference type="PROSITE" id="PS50928">
    <property type="entry name" value="ABC_TM1"/>
    <property type="match status" value="1"/>
</dbReference>
<evidence type="ECO:0000313" key="11">
    <source>
        <dbReference type="Proteomes" id="UP000502196"/>
    </source>
</evidence>
<evidence type="ECO:0000256" key="5">
    <source>
        <dbReference type="ARBA" id="ARBA00022989"/>
    </source>
</evidence>
<dbReference type="FunFam" id="1.10.3720.10:FF:000003">
    <property type="entry name" value="Aliphatic sulfonate ABC transporter permease"/>
    <property type="match status" value="1"/>
</dbReference>
<keyword evidence="5 7" id="KW-1133">Transmembrane helix</keyword>
<feature type="region of interest" description="Disordered" evidence="8">
    <location>
        <begin position="1"/>
        <end position="49"/>
    </location>
</feature>
<evidence type="ECO:0000259" key="9">
    <source>
        <dbReference type="PROSITE" id="PS50928"/>
    </source>
</evidence>
<accession>A0A6F9E290</accession>
<dbReference type="GO" id="GO:0042918">
    <property type="term" value="P:alkanesulfonate transmembrane transport"/>
    <property type="evidence" value="ECO:0007669"/>
    <property type="project" value="UniProtKB-ARBA"/>
</dbReference>
<sequence>MMEPLNSVKRTAETTGFDDSPQDRELTDRRSMDRGSIPRGNGRRKPSIFKPFQPISPTWYLALALCGFIGFLGIWSLVTYTGSVDKLFLPTPTDILQNGIRMFAEFNFLNDIFATVWRVLLGFALAAVVAVPLGILMGVYRPIEAILEPLVSFARYMPASAFIPLLILWVGIGDAEKVSVIFLGSLFSLILMVAVHVHHVRRELTEAAYTLGAKDGFVVRHVVIPAAFPEIYDTLRLVLGWAWTYVIVAELVAAKSGIGYVILQSQRMLQTADIIFGIVVIGFIGLLSDLLMKGLGSALFRWRE</sequence>
<dbReference type="AlphaFoldDB" id="A0A6F9E290"/>
<dbReference type="PANTHER" id="PTHR30151">
    <property type="entry name" value="ALKANE SULFONATE ABC TRANSPORTER-RELATED, MEMBRANE SUBUNIT"/>
    <property type="match status" value="1"/>
</dbReference>
<evidence type="ECO:0000313" key="10">
    <source>
        <dbReference type="EMBL" id="CAB3390521.1"/>
    </source>
</evidence>
<comment type="subcellular location">
    <subcellularLocation>
        <location evidence="1 7">Cell membrane</location>
        <topology evidence="1 7">Multi-pass membrane protein</topology>
    </subcellularLocation>
</comment>
<dbReference type="SUPFAM" id="SSF161098">
    <property type="entry name" value="MetI-like"/>
    <property type="match status" value="1"/>
</dbReference>
<organism evidence="10 11">
    <name type="scientific">Kyrpidia spormannii</name>
    <dbReference type="NCBI Taxonomy" id="2055160"/>
    <lineage>
        <taxon>Bacteria</taxon>
        <taxon>Bacillati</taxon>
        <taxon>Bacillota</taxon>
        <taxon>Bacilli</taxon>
        <taxon>Bacillales</taxon>
        <taxon>Alicyclobacillaceae</taxon>
        <taxon>Kyrpidia</taxon>
    </lineage>
</organism>
<feature type="transmembrane region" description="Helical" evidence="7">
    <location>
        <begin position="238"/>
        <end position="262"/>
    </location>
</feature>
<feature type="transmembrane region" description="Helical" evidence="7">
    <location>
        <begin position="178"/>
        <end position="197"/>
    </location>
</feature>
<evidence type="ECO:0000256" key="1">
    <source>
        <dbReference type="ARBA" id="ARBA00004651"/>
    </source>
</evidence>
<dbReference type="Pfam" id="PF00528">
    <property type="entry name" value="BPD_transp_1"/>
    <property type="match status" value="1"/>
</dbReference>
<proteinExistence type="inferred from homology"/>
<keyword evidence="3" id="KW-1003">Cell membrane</keyword>
<name>A0A6F9E290_9BACL</name>
<dbReference type="Gene3D" id="1.10.3720.10">
    <property type="entry name" value="MetI-like"/>
    <property type="match status" value="1"/>
</dbReference>
<feature type="transmembrane region" description="Helical" evidence="7">
    <location>
        <begin position="59"/>
        <end position="78"/>
    </location>
</feature>
<evidence type="ECO:0000256" key="2">
    <source>
        <dbReference type="ARBA" id="ARBA00022448"/>
    </source>
</evidence>
<gene>
    <name evidence="10" type="ORF">COOX1_0449</name>
</gene>
<reference evidence="10 11" key="1">
    <citation type="submission" date="2020-04" db="EMBL/GenBank/DDBJ databases">
        <authorList>
            <person name="Hogendoorn C."/>
        </authorList>
    </citation>
    <scope>NUCLEOTIDE SEQUENCE [LARGE SCALE GENOMIC DNA]</scope>
    <source>
        <strain evidence="10">COOX1</strain>
    </source>
</reference>
<comment type="similarity">
    <text evidence="7">Belongs to the binding-protein-dependent transport system permease family.</text>
</comment>
<dbReference type="RefSeq" id="WP_197957616.1">
    <property type="nucleotide sequence ID" value="NZ_CP047972.1"/>
</dbReference>
<keyword evidence="4 7" id="KW-0812">Transmembrane</keyword>
<feature type="transmembrane region" description="Helical" evidence="7">
    <location>
        <begin position="152"/>
        <end position="172"/>
    </location>
</feature>
<evidence type="ECO:0000256" key="3">
    <source>
        <dbReference type="ARBA" id="ARBA00022475"/>
    </source>
</evidence>
<protein>
    <submittedName>
        <fullName evidence="10">Putative ABC transporter permease protein BAB2_1148</fullName>
    </submittedName>
</protein>
<dbReference type="InterPro" id="IPR035906">
    <property type="entry name" value="MetI-like_sf"/>
</dbReference>
<feature type="compositionally biased region" description="Basic and acidic residues" evidence="8">
    <location>
        <begin position="21"/>
        <end position="33"/>
    </location>
</feature>
<evidence type="ECO:0000256" key="7">
    <source>
        <dbReference type="RuleBase" id="RU363032"/>
    </source>
</evidence>
<dbReference type="Proteomes" id="UP000502196">
    <property type="component" value="Chromosome"/>
</dbReference>
<dbReference type="EMBL" id="LR792683">
    <property type="protein sequence ID" value="CAB3390521.1"/>
    <property type="molecule type" value="Genomic_DNA"/>
</dbReference>
<feature type="transmembrane region" description="Helical" evidence="7">
    <location>
        <begin position="116"/>
        <end position="140"/>
    </location>
</feature>
<evidence type="ECO:0000256" key="8">
    <source>
        <dbReference type="SAM" id="MobiDB-lite"/>
    </source>
</evidence>
<dbReference type="GO" id="GO:0005886">
    <property type="term" value="C:plasma membrane"/>
    <property type="evidence" value="ECO:0007669"/>
    <property type="project" value="UniProtKB-SubCell"/>
</dbReference>
<dbReference type="InterPro" id="IPR000515">
    <property type="entry name" value="MetI-like"/>
</dbReference>
<dbReference type="PANTHER" id="PTHR30151:SF0">
    <property type="entry name" value="ABC TRANSPORTER PERMEASE PROTEIN MJ0413-RELATED"/>
    <property type="match status" value="1"/>
</dbReference>
<feature type="domain" description="ABC transmembrane type-1" evidence="9">
    <location>
        <begin position="112"/>
        <end position="292"/>
    </location>
</feature>
<feature type="transmembrane region" description="Helical" evidence="7">
    <location>
        <begin position="274"/>
        <end position="292"/>
    </location>
</feature>